<evidence type="ECO:0000313" key="1">
    <source>
        <dbReference type="EMBL" id="KAI0046859.1"/>
    </source>
</evidence>
<reference evidence="1" key="2">
    <citation type="journal article" date="2022" name="New Phytol.">
        <title>Evolutionary transition to the ectomycorrhizal habit in the genomes of a hyperdiverse lineage of mushroom-forming fungi.</title>
        <authorList>
            <person name="Looney B."/>
            <person name="Miyauchi S."/>
            <person name="Morin E."/>
            <person name="Drula E."/>
            <person name="Courty P.E."/>
            <person name="Kohler A."/>
            <person name="Kuo A."/>
            <person name="LaButti K."/>
            <person name="Pangilinan J."/>
            <person name="Lipzen A."/>
            <person name="Riley R."/>
            <person name="Andreopoulos W."/>
            <person name="He G."/>
            <person name="Johnson J."/>
            <person name="Nolan M."/>
            <person name="Tritt A."/>
            <person name="Barry K.W."/>
            <person name="Grigoriev I.V."/>
            <person name="Nagy L.G."/>
            <person name="Hibbett D."/>
            <person name="Henrissat B."/>
            <person name="Matheny P.B."/>
            <person name="Labbe J."/>
            <person name="Martin F.M."/>
        </authorList>
    </citation>
    <scope>NUCLEOTIDE SEQUENCE</scope>
    <source>
        <strain evidence="1">FP105234-sp</strain>
    </source>
</reference>
<name>A0ACB8RS82_9AGAM</name>
<accession>A0ACB8RS82</accession>
<reference evidence="1" key="1">
    <citation type="submission" date="2021-02" db="EMBL/GenBank/DDBJ databases">
        <authorList>
            <consortium name="DOE Joint Genome Institute"/>
            <person name="Ahrendt S."/>
            <person name="Looney B.P."/>
            <person name="Miyauchi S."/>
            <person name="Morin E."/>
            <person name="Drula E."/>
            <person name="Courty P.E."/>
            <person name="Chicoki N."/>
            <person name="Fauchery L."/>
            <person name="Kohler A."/>
            <person name="Kuo A."/>
            <person name="Labutti K."/>
            <person name="Pangilinan J."/>
            <person name="Lipzen A."/>
            <person name="Riley R."/>
            <person name="Andreopoulos W."/>
            <person name="He G."/>
            <person name="Johnson J."/>
            <person name="Barry K.W."/>
            <person name="Grigoriev I.V."/>
            <person name="Nagy L."/>
            <person name="Hibbett D."/>
            <person name="Henrissat B."/>
            <person name="Matheny P.B."/>
            <person name="Labbe J."/>
            <person name="Martin F."/>
        </authorList>
    </citation>
    <scope>NUCLEOTIDE SEQUENCE</scope>
    <source>
        <strain evidence="1">FP105234-sp</strain>
    </source>
</reference>
<organism evidence="1 2">
    <name type="scientific">Auriscalpium vulgare</name>
    <dbReference type="NCBI Taxonomy" id="40419"/>
    <lineage>
        <taxon>Eukaryota</taxon>
        <taxon>Fungi</taxon>
        <taxon>Dikarya</taxon>
        <taxon>Basidiomycota</taxon>
        <taxon>Agaricomycotina</taxon>
        <taxon>Agaricomycetes</taxon>
        <taxon>Russulales</taxon>
        <taxon>Auriscalpiaceae</taxon>
        <taxon>Auriscalpium</taxon>
    </lineage>
</organism>
<protein>
    <submittedName>
        <fullName evidence="1">Uncharacterized protein</fullName>
    </submittedName>
</protein>
<keyword evidence="2" id="KW-1185">Reference proteome</keyword>
<gene>
    <name evidence="1" type="ORF">FA95DRAFT_1312419</name>
</gene>
<evidence type="ECO:0000313" key="2">
    <source>
        <dbReference type="Proteomes" id="UP000814033"/>
    </source>
</evidence>
<proteinExistence type="predicted"/>
<dbReference type="EMBL" id="MU275916">
    <property type="protein sequence ID" value="KAI0046859.1"/>
    <property type="molecule type" value="Genomic_DNA"/>
</dbReference>
<comment type="caution">
    <text evidence="1">The sequence shown here is derived from an EMBL/GenBank/DDBJ whole genome shotgun (WGS) entry which is preliminary data.</text>
</comment>
<sequence length="105" mass="11808">MEHTSLLSVIPRWPPRPLEFTIIVMYVVSTALITYLVELPVISNRDSARSLGDTHGTAHYPSGVLDSMKLRSVTCALWSWPVNRVILMPKIRPILIVAPWESIDA</sequence>
<dbReference type="Proteomes" id="UP000814033">
    <property type="component" value="Unassembled WGS sequence"/>
</dbReference>